<accession>A0A552JRZ6</accession>
<keyword evidence="2" id="KW-0808">Transferase</keyword>
<name>A0A552JRZ6_9CHRO</name>
<feature type="domain" description="Protein kinase" evidence="1">
    <location>
        <begin position="47"/>
        <end position="351"/>
    </location>
</feature>
<dbReference type="InterPro" id="IPR045269">
    <property type="entry name" value="Atg1-like"/>
</dbReference>
<sequence length="406" mass="46848">MLFNQSSKEYFCRGCGKKNLLRLFPDAKICCSSCGERLGLVVDNSLYFLLQPLGHGAYGSVYQACREPDSQRSYGIKIFNKGKIDVNCLQSSLNKEIEGLQSLQKVNNVRVPKYIAHSFPTSESEADCVIILEFIDGDNLFQELQRRQAQKTDGNFIIFKEEEIVIFLIDVLETIHIVHTIGKILHRDIKPQNIVRKTSDKKLYLVDFGSSKVLNDHAEYTEVVYQTPAYAPPERSQDVDKEKAGLSKFIDQENLEKHKHTRDLYSLGITIAYLITGKSCNTNRKDPFPNEEWEKWMGDVCEKAPKLGTILKKMLSFYPSDRYQSALEVLLIVRTIAWKINQQDNKGDEWLLQGWWLEEAKKQFKRTNDFLIASSVQEFLKASQEYERQKNKERIIGLLKSQKPNK</sequence>
<evidence type="ECO:0000313" key="3">
    <source>
        <dbReference type="Proteomes" id="UP000320523"/>
    </source>
</evidence>
<dbReference type="GO" id="GO:0005737">
    <property type="term" value="C:cytoplasm"/>
    <property type="evidence" value="ECO:0007669"/>
    <property type="project" value="TreeGrafter"/>
</dbReference>
<dbReference type="Pfam" id="PF00069">
    <property type="entry name" value="Pkinase"/>
    <property type="match status" value="1"/>
</dbReference>
<dbReference type="SMART" id="SM00220">
    <property type="entry name" value="S_TKc"/>
    <property type="match status" value="1"/>
</dbReference>
<protein>
    <submittedName>
        <fullName evidence="2">Serine/threonine protein kinase</fullName>
    </submittedName>
</protein>
<reference evidence="2 3" key="1">
    <citation type="submission" date="2019-01" db="EMBL/GenBank/DDBJ databases">
        <title>Coherence of Microcystis species and biogeography revealed through population genomics.</title>
        <authorList>
            <person name="Perez-Carrascal O.M."/>
            <person name="Terrat Y."/>
            <person name="Giani A."/>
            <person name="Fortin N."/>
            <person name="Tromas N."/>
            <person name="Shapiro B.J."/>
        </authorList>
    </citation>
    <scope>NUCLEOTIDE SEQUENCE [LARGE SCALE GENOMIC DNA]</scope>
    <source>
        <strain evidence="2">Mw_QC_S_20081001_S30D</strain>
    </source>
</reference>
<dbReference type="PANTHER" id="PTHR24348">
    <property type="entry name" value="SERINE/THREONINE-PROTEIN KINASE UNC-51-RELATED"/>
    <property type="match status" value="1"/>
</dbReference>
<dbReference type="Proteomes" id="UP000320523">
    <property type="component" value="Unassembled WGS sequence"/>
</dbReference>
<keyword evidence="2" id="KW-0723">Serine/threonine-protein kinase</keyword>
<dbReference type="PROSITE" id="PS50011">
    <property type="entry name" value="PROTEIN_KINASE_DOM"/>
    <property type="match status" value="1"/>
</dbReference>
<dbReference type="InterPro" id="IPR011009">
    <property type="entry name" value="Kinase-like_dom_sf"/>
</dbReference>
<gene>
    <name evidence="2" type="ORF">EWV75_06450</name>
</gene>
<dbReference type="CDD" id="cd14014">
    <property type="entry name" value="STKc_PknB_like"/>
    <property type="match status" value="1"/>
</dbReference>
<evidence type="ECO:0000313" key="2">
    <source>
        <dbReference type="EMBL" id="TRU98528.1"/>
    </source>
</evidence>
<keyword evidence="2" id="KW-0418">Kinase</keyword>
<dbReference type="PANTHER" id="PTHR24348:SF68">
    <property type="entry name" value="SERINE_THREONINE-PROTEIN KINASE ATG1C"/>
    <property type="match status" value="1"/>
</dbReference>
<comment type="caution">
    <text evidence="2">The sequence shown here is derived from an EMBL/GenBank/DDBJ whole genome shotgun (WGS) entry which is preliminary data.</text>
</comment>
<organism evidence="2 3">
    <name type="scientific">Microcystis wesenbergii Mw_QC_S_20081001_S30D</name>
    <dbReference type="NCBI Taxonomy" id="2486245"/>
    <lineage>
        <taxon>Bacteria</taxon>
        <taxon>Bacillati</taxon>
        <taxon>Cyanobacteriota</taxon>
        <taxon>Cyanophyceae</taxon>
        <taxon>Oscillatoriophycideae</taxon>
        <taxon>Chroococcales</taxon>
        <taxon>Microcystaceae</taxon>
        <taxon>Microcystis</taxon>
    </lineage>
</organism>
<dbReference type="SUPFAM" id="SSF56112">
    <property type="entry name" value="Protein kinase-like (PK-like)"/>
    <property type="match status" value="1"/>
</dbReference>
<evidence type="ECO:0000259" key="1">
    <source>
        <dbReference type="PROSITE" id="PS50011"/>
    </source>
</evidence>
<dbReference type="InterPro" id="IPR000719">
    <property type="entry name" value="Prot_kinase_dom"/>
</dbReference>
<dbReference type="Gene3D" id="1.10.510.10">
    <property type="entry name" value="Transferase(Phosphotransferase) domain 1"/>
    <property type="match status" value="1"/>
</dbReference>
<dbReference type="GO" id="GO:0005524">
    <property type="term" value="F:ATP binding"/>
    <property type="evidence" value="ECO:0007669"/>
    <property type="project" value="InterPro"/>
</dbReference>
<dbReference type="GO" id="GO:0004674">
    <property type="term" value="F:protein serine/threonine kinase activity"/>
    <property type="evidence" value="ECO:0007669"/>
    <property type="project" value="UniProtKB-KW"/>
</dbReference>
<dbReference type="EMBL" id="SFAT01000071">
    <property type="protein sequence ID" value="TRU98528.1"/>
    <property type="molecule type" value="Genomic_DNA"/>
</dbReference>
<proteinExistence type="predicted"/>
<dbReference type="AlphaFoldDB" id="A0A552JRZ6"/>